<dbReference type="Proteomes" id="UP000190037">
    <property type="component" value="Unassembled WGS sequence"/>
</dbReference>
<organism evidence="5 6">
    <name type="scientific">Embleya scabrispora</name>
    <dbReference type="NCBI Taxonomy" id="159449"/>
    <lineage>
        <taxon>Bacteria</taxon>
        <taxon>Bacillati</taxon>
        <taxon>Actinomycetota</taxon>
        <taxon>Actinomycetes</taxon>
        <taxon>Kitasatosporales</taxon>
        <taxon>Streptomycetaceae</taxon>
        <taxon>Embleya</taxon>
    </lineage>
</organism>
<dbReference type="SMART" id="SM00342">
    <property type="entry name" value="HTH_ARAC"/>
    <property type="match status" value="1"/>
</dbReference>
<dbReference type="STRING" id="159449.B4N89_13735"/>
<keyword evidence="1" id="KW-0805">Transcription regulation</keyword>
<evidence type="ECO:0000256" key="3">
    <source>
        <dbReference type="ARBA" id="ARBA00023163"/>
    </source>
</evidence>
<reference evidence="5 6" key="1">
    <citation type="submission" date="2017-03" db="EMBL/GenBank/DDBJ databases">
        <title>Draft genome sequence of Streptomyces scabrisporus NF3, endophyte isolated from Amphipterygium adstringens.</title>
        <authorList>
            <person name="Vazquez M."/>
            <person name="Ceapa C.D."/>
            <person name="Rodriguez Luna D."/>
            <person name="Sanchez Esquivel S."/>
        </authorList>
    </citation>
    <scope>NUCLEOTIDE SEQUENCE [LARGE SCALE GENOMIC DNA]</scope>
    <source>
        <strain evidence="5 6">NF3</strain>
    </source>
</reference>
<dbReference type="InterPro" id="IPR050204">
    <property type="entry name" value="AraC_XylS_family_regulators"/>
</dbReference>
<dbReference type="AlphaFoldDB" id="A0A1T3NYC4"/>
<dbReference type="InterPro" id="IPR018060">
    <property type="entry name" value="HTH_AraC"/>
</dbReference>
<dbReference type="EMBL" id="MWQN01000001">
    <property type="protein sequence ID" value="OPC81856.1"/>
    <property type="molecule type" value="Genomic_DNA"/>
</dbReference>
<dbReference type="Pfam" id="PF12833">
    <property type="entry name" value="HTH_18"/>
    <property type="match status" value="1"/>
</dbReference>
<accession>A0A1T3NYC4</accession>
<sequence>MRLPYRPRGVLRAGAATCHRVSLYEPAADLAPFVEHHWIVHWDLGGRAPFRQKVLSHPNVHVVFEQPFPAVYGVVRDVFERELSGVGHVFGIKFRAGGFRPVLGAPVATLTDRVVPAVDLFGPAVVAAGERVLGAAAEPERVALAEAWLRAALPAADPDPAVAETAAIVARITTTPNLFRVDDLAEEVGVPVRRLQRLFAEYVGVGPKWVLRRARLQEVAERAEHGAGIDWAALAADLGYADQAHLTRDFTAAVGTAPGRYARA</sequence>
<evidence type="ECO:0000256" key="2">
    <source>
        <dbReference type="ARBA" id="ARBA00023125"/>
    </source>
</evidence>
<dbReference type="Pfam" id="PF20240">
    <property type="entry name" value="DUF6597"/>
    <property type="match status" value="1"/>
</dbReference>
<evidence type="ECO:0000259" key="4">
    <source>
        <dbReference type="PROSITE" id="PS01124"/>
    </source>
</evidence>
<dbReference type="InterPro" id="IPR046532">
    <property type="entry name" value="DUF6597"/>
</dbReference>
<keyword evidence="6" id="KW-1185">Reference proteome</keyword>
<keyword evidence="2" id="KW-0238">DNA-binding</keyword>
<dbReference type="PANTHER" id="PTHR46796:SF15">
    <property type="entry name" value="BLL1074 PROTEIN"/>
    <property type="match status" value="1"/>
</dbReference>
<feature type="domain" description="HTH araC/xylS-type" evidence="4">
    <location>
        <begin position="163"/>
        <end position="264"/>
    </location>
</feature>
<evidence type="ECO:0000313" key="6">
    <source>
        <dbReference type="Proteomes" id="UP000190037"/>
    </source>
</evidence>
<evidence type="ECO:0000313" key="5">
    <source>
        <dbReference type="EMBL" id="OPC81856.1"/>
    </source>
</evidence>
<evidence type="ECO:0000256" key="1">
    <source>
        <dbReference type="ARBA" id="ARBA00023015"/>
    </source>
</evidence>
<dbReference type="GO" id="GO:0003700">
    <property type="term" value="F:DNA-binding transcription factor activity"/>
    <property type="evidence" value="ECO:0007669"/>
    <property type="project" value="InterPro"/>
</dbReference>
<dbReference type="PROSITE" id="PS01124">
    <property type="entry name" value="HTH_ARAC_FAMILY_2"/>
    <property type="match status" value="1"/>
</dbReference>
<protein>
    <submittedName>
        <fullName evidence="5">AraC family transcriptional regulator</fullName>
    </submittedName>
</protein>
<name>A0A1T3NYC4_9ACTN</name>
<keyword evidence="3" id="KW-0804">Transcription</keyword>
<gene>
    <name evidence="5" type="ORF">B4N89_13735</name>
</gene>
<dbReference type="OrthoDB" id="2559672at2"/>
<dbReference type="GO" id="GO:0043565">
    <property type="term" value="F:sequence-specific DNA binding"/>
    <property type="evidence" value="ECO:0007669"/>
    <property type="project" value="InterPro"/>
</dbReference>
<proteinExistence type="predicted"/>
<dbReference type="RefSeq" id="WP_078976128.1">
    <property type="nucleotide sequence ID" value="NZ_MWQN01000001.1"/>
</dbReference>
<comment type="caution">
    <text evidence="5">The sequence shown here is derived from an EMBL/GenBank/DDBJ whole genome shotgun (WGS) entry which is preliminary data.</text>
</comment>
<dbReference type="Gene3D" id="1.10.10.60">
    <property type="entry name" value="Homeodomain-like"/>
    <property type="match status" value="1"/>
</dbReference>
<dbReference type="PANTHER" id="PTHR46796">
    <property type="entry name" value="HTH-TYPE TRANSCRIPTIONAL ACTIVATOR RHAS-RELATED"/>
    <property type="match status" value="1"/>
</dbReference>